<dbReference type="PROSITE" id="PS50007">
    <property type="entry name" value="PIPLC_X_DOMAIN"/>
    <property type="match status" value="1"/>
</dbReference>
<dbReference type="PANTHER" id="PTHR47449">
    <property type="entry name" value="GLYCEROPHOSPHODIESTER PHOSPHODIESTERASE GDPD4"/>
    <property type="match status" value="1"/>
</dbReference>
<dbReference type="InterPro" id="IPR017946">
    <property type="entry name" value="PLC-like_Pdiesterase_TIM-brl"/>
</dbReference>
<feature type="domain" description="GP-PDE" evidence="6">
    <location>
        <begin position="98"/>
        <end position="386"/>
    </location>
</feature>
<accession>A0A7S2TA92</accession>
<dbReference type="GO" id="GO:0006071">
    <property type="term" value="P:glycerol metabolic process"/>
    <property type="evidence" value="ECO:0007669"/>
    <property type="project" value="UniProtKB-KW"/>
</dbReference>
<evidence type="ECO:0000256" key="4">
    <source>
        <dbReference type="SAM" id="MobiDB-lite"/>
    </source>
</evidence>
<feature type="compositionally biased region" description="Polar residues" evidence="4">
    <location>
        <begin position="8"/>
        <end position="17"/>
    </location>
</feature>
<feature type="region of interest" description="Disordered" evidence="4">
    <location>
        <begin position="69"/>
        <end position="92"/>
    </location>
</feature>
<dbReference type="GO" id="GO:0008889">
    <property type="term" value="F:glycerophosphodiester phosphodiesterase activity"/>
    <property type="evidence" value="ECO:0007669"/>
    <property type="project" value="UniProtKB-EC"/>
</dbReference>
<comment type="catalytic activity">
    <reaction evidence="3">
        <text>a sn-glycero-3-phosphodiester + H2O = an alcohol + sn-glycerol 3-phosphate + H(+)</text>
        <dbReference type="Rhea" id="RHEA:12969"/>
        <dbReference type="ChEBI" id="CHEBI:15377"/>
        <dbReference type="ChEBI" id="CHEBI:15378"/>
        <dbReference type="ChEBI" id="CHEBI:30879"/>
        <dbReference type="ChEBI" id="CHEBI:57597"/>
        <dbReference type="ChEBI" id="CHEBI:83408"/>
        <dbReference type="EC" id="3.1.4.46"/>
    </reaction>
</comment>
<keyword evidence="5" id="KW-1133">Transmembrane helix</keyword>
<dbReference type="InterPro" id="IPR030395">
    <property type="entry name" value="GP_PDE_dom"/>
</dbReference>
<evidence type="ECO:0000256" key="1">
    <source>
        <dbReference type="ARBA" id="ARBA00012247"/>
    </source>
</evidence>
<evidence type="ECO:0000256" key="5">
    <source>
        <dbReference type="SAM" id="Phobius"/>
    </source>
</evidence>
<proteinExistence type="predicted"/>
<reference evidence="7" key="1">
    <citation type="submission" date="2021-01" db="EMBL/GenBank/DDBJ databases">
        <authorList>
            <person name="Corre E."/>
            <person name="Pelletier E."/>
            <person name="Niang G."/>
            <person name="Scheremetjew M."/>
            <person name="Finn R."/>
            <person name="Kale V."/>
            <person name="Holt S."/>
            <person name="Cochrane G."/>
            <person name="Meng A."/>
            <person name="Brown T."/>
            <person name="Cohen L."/>
        </authorList>
    </citation>
    <scope>NUCLEOTIDE SEQUENCE</scope>
    <source>
        <strain evidence="7">RCC2335</strain>
    </source>
</reference>
<sequence length="396" mass="42215">MLRRGTHDTQYPSYSSGSRRDWRVAPGNKRRRRGGLGLLGRRAAVAGALLLFVSATVFFYARLGGDADDGASPPSAPLPAEEGSRRPTEAFCRRPRPPVVCAHGGDSTNHPPNTMEAFRAALAGGAGCAEVDVAASKDGVLFVLHARELSSLLLRHESGGNAWDLAGRPAEVGLFHAAEIDSLQFASGERVARASDVVAALSADGRVSTIILDVKTRADSEGNENVVEMVAHTKRLVDGAGCGRKCVVWGKSDGVIEGLHRYVPTPPPILVEMDLFCVLTLFSSLLRAPPQPRTGRPGELLGLTVMPGGEGEGLGDPSRLDATSSPAYVATHYESAASVVRWRERTSSSKRVFGWTANTDAITRTLLDAAVDGLVTNFPVKVRSQVEREQNLCQDT</sequence>
<gene>
    <name evidence="7" type="ORF">CROS1312_LOCUS1736</name>
</gene>
<dbReference type="SUPFAM" id="SSF51695">
    <property type="entry name" value="PLC-like phosphodiesterases"/>
    <property type="match status" value="1"/>
</dbReference>
<evidence type="ECO:0000256" key="3">
    <source>
        <dbReference type="ARBA" id="ARBA00047512"/>
    </source>
</evidence>
<dbReference type="PANTHER" id="PTHR47449:SF2">
    <property type="entry name" value="GLYCEROPHOSPHODIESTER PHOSPHODIESTERASE GDPD4"/>
    <property type="match status" value="1"/>
</dbReference>
<feature type="compositionally biased region" description="Basic and acidic residues" evidence="4">
    <location>
        <begin position="82"/>
        <end position="92"/>
    </location>
</feature>
<keyword evidence="5" id="KW-0472">Membrane</keyword>
<evidence type="ECO:0000256" key="2">
    <source>
        <dbReference type="ARBA" id="ARBA00022798"/>
    </source>
</evidence>
<evidence type="ECO:0000313" key="7">
    <source>
        <dbReference type="EMBL" id="CAD9722468.1"/>
    </source>
</evidence>
<dbReference type="InterPro" id="IPR044236">
    <property type="entry name" value="GDPD4"/>
</dbReference>
<evidence type="ECO:0000259" key="6">
    <source>
        <dbReference type="PROSITE" id="PS51704"/>
    </source>
</evidence>
<dbReference type="Pfam" id="PF03009">
    <property type="entry name" value="GDPD"/>
    <property type="match status" value="1"/>
</dbReference>
<dbReference type="AlphaFoldDB" id="A0A7S2TA92"/>
<dbReference type="EC" id="3.1.4.46" evidence="1"/>
<feature type="transmembrane region" description="Helical" evidence="5">
    <location>
        <begin position="39"/>
        <end position="61"/>
    </location>
</feature>
<organism evidence="7">
    <name type="scientific">Chloropicon roscoffensis</name>
    <dbReference type="NCBI Taxonomy" id="1461544"/>
    <lineage>
        <taxon>Eukaryota</taxon>
        <taxon>Viridiplantae</taxon>
        <taxon>Chlorophyta</taxon>
        <taxon>Chloropicophyceae</taxon>
        <taxon>Chloropicales</taxon>
        <taxon>Chloropicaceae</taxon>
        <taxon>Chloropicon</taxon>
    </lineage>
</organism>
<protein>
    <recommendedName>
        <fullName evidence="1">glycerophosphodiester phosphodiesterase</fullName>
        <ecNumber evidence="1">3.1.4.46</ecNumber>
    </recommendedName>
</protein>
<name>A0A7S2TA92_9CHLO</name>
<keyword evidence="5" id="KW-0812">Transmembrane</keyword>
<dbReference type="EMBL" id="HBHM01002209">
    <property type="protein sequence ID" value="CAD9722468.1"/>
    <property type="molecule type" value="Transcribed_RNA"/>
</dbReference>
<dbReference type="GO" id="GO:0006629">
    <property type="term" value="P:lipid metabolic process"/>
    <property type="evidence" value="ECO:0007669"/>
    <property type="project" value="InterPro"/>
</dbReference>
<keyword evidence="2" id="KW-0319">Glycerol metabolism</keyword>
<feature type="compositionally biased region" description="Low complexity" evidence="4">
    <location>
        <begin position="70"/>
        <end position="81"/>
    </location>
</feature>
<dbReference type="Gene3D" id="3.20.20.190">
    <property type="entry name" value="Phosphatidylinositol (PI) phosphodiesterase"/>
    <property type="match status" value="1"/>
</dbReference>
<feature type="region of interest" description="Disordered" evidence="4">
    <location>
        <begin position="1"/>
        <end position="34"/>
    </location>
</feature>
<dbReference type="PROSITE" id="PS51704">
    <property type="entry name" value="GP_PDE"/>
    <property type="match status" value="1"/>
</dbReference>